<name>A0A8H6C027_CANAX</name>
<evidence type="ECO:0000259" key="9">
    <source>
        <dbReference type="PROSITE" id="PS50089"/>
    </source>
</evidence>
<dbReference type="FunFam" id="3.30.40.10:FF:000595">
    <property type="entry name" value="MAG2p Cytoplasmic protein"/>
    <property type="match status" value="1"/>
</dbReference>
<dbReference type="GO" id="GO:0008270">
    <property type="term" value="F:zinc ion binding"/>
    <property type="evidence" value="ECO:0007669"/>
    <property type="project" value="UniProtKB-KW"/>
</dbReference>
<dbReference type="InterPro" id="IPR027370">
    <property type="entry name" value="Znf-RING_euk"/>
</dbReference>
<keyword evidence="5" id="KW-0862">Zinc</keyword>
<dbReference type="GO" id="GO:0006513">
    <property type="term" value="P:protein monoubiquitination"/>
    <property type="evidence" value="ECO:0007669"/>
    <property type="project" value="EnsemblFungi"/>
</dbReference>
<dbReference type="InterPro" id="IPR017907">
    <property type="entry name" value="Znf_RING_CS"/>
</dbReference>
<dbReference type="GO" id="GO:0000976">
    <property type="term" value="F:transcription cis-regulatory region binding"/>
    <property type="evidence" value="ECO:0007669"/>
    <property type="project" value="TreeGrafter"/>
</dbReference>
<evidence type="ECO:0000256" key="1">
    <source>
        <dbReference type="ARBA" id="ARBA00004496"/>
    </source>
</evidence>
<feature type="region of interest" description="Disordered" evidence="8">
    <location>
        <begin position="576"/>
        <end position="603"/>
    </location>
</feature>
<feature type="compositionally biased region" description="Basic residues" evidence="8">
    <location>
        <begin position="590"/>
        <end position="603"/>
    </location>
</feature>
<dbReference type="Pfam" id="PF13445">
    <property type="entry name" value="zf-RING_UBOX"/>
    <property type="match status" value="1"/>
</dbReference>
<gene>
    <name evidence="10" type="ORF">FOB64_002760</name>
</gene>
<reference evidence="10 11" key="1">
    <citation type="submission" date="2020-03" db="EMBL/GenBank/DDBJ databases">
        <title>FDA dAtabase for Regulatory Grade micrObial Sequences (FDA-ARGOS): Supporting development and validation of Infectious Disease Dx tests.</title>
        <authorList>
            <person name="Campos J."/>
            <person name="Goldberg B."/>
            <person name="Tallon L."/>
            <person name="Sadzewicz L."/>
            <person name="Vavikolanu K."/>
            <person name="Mehta A."/>
            <person name="Aluvathingal J."/>
            <person name="Nadendla S."/>
            <person name="Nandy P."/>
            <person name="Geyer C."/>
            <person name="Yan Y."/>
            <person name="Sichtig H."/>
        </authorList>
    </citation>
    <scope>NUCLEOTIDE SEQUENCE [LARGE SCALE GENOMIC DNA]</scope>
    <source>
        <strain evidence="10 11">FDAARGOS_656</strain>
    </source>
</reference>
<evidence type="ECO:0000256" key="3">
    <source>
        <dbReference type="ARBA" id="ARBA00022723"/>
    </source>
</evidence>
<feature type="compositionally biased region" description="Basic residues" evidence="8">
    <location>
        <begin position="99"/>
        <end position="113"/>
    </location>
</feature>
<evidence type="ECO:0000256" key="4">
    <source>
        <dbReference type="ARBA" id="ARBA00022771"/>
    </source>
</evidence>
<accession>A0A8H6C027</accession>
<dbReference type="PROSITE" id="PS50089">
    <property type="entry name" value="ZF_RING_2"/>
    <property type="match status" value="1"/>
</dbReference>
<feature type="coiled-coil region" evidence="7">
    <location>
        <begin position="461"/>
        <end position="492"/>
    </location>
</feature>
<feature type="domain" description="RING-type" evidence="9">
    <location>
        <begin position="166"/>
        <end position="221"/>
    </location>
</feature>
<dbReference type="EMBL" id="JABWAD010000028">
    <property type="protein sequence ID" value="KAF6070068.1"/>
    <property type="molecule type" value="Genomic_DNA"/>
</dbReference>
<feature type="compositionally biased region" description="Polar residues" evidence="8">
    <location>
        <begin position="18"/>
        <end position="29"/>
    </location>
</feature>
<dbReference type="Gene3D" id="3.30.40.10">
    <property type="entry name" value="Zinc/RING finger domain, C3HC4 (zinc finger)"/>
    <property type="match status" value="1"/>
</dbReference>
<evidence type="ECO:0000256" key="6">
    <source>
        <dbReference type="PROSITE-ProRule" id="PRU00175"/>
    </source>
</evidence>
<dbReference type="GO" id="GO:0061630">
    <property type="term" value="F:ubiquitin protein ligase activity"/>
    <property type="evidence" value="ECO:0007669"/>
    <property type="project" value="EnsemblFungi"/>
</dbReference>
<keyword evidence="2" id="KW-0963">Cytoplasm</keyword>
<feature type="compositionally biased region" description="Basic and acidic residues" evidence="8">
    <location>
        <begin position="46"/>
        <end position="55"/>
    </location>
</feature>
<sequence>MANSTSNPAIIMAKDDNSVSGQHKQSSQNHRSKQTNKNQKRQNRQSRYDHSNDHELNIIESQLKNGKKVKGSKNQISINHLLEFQSYRDSEEYRSNQQRNRRRRSSSHKRPYSHNKIQLTGMRFINVNFKFVVDGRKDYRVQELDPNVPVDTDDIIRIIAPRGNSCPICLTDDFVAPRMITSCGHIICLKCVLSLLGNEVPQAKKRESAAIVEKYRECPLCFSIIRKHELKPVLMNNVDERFEVPKVGDEVVMTLMARPMDQILALPKLLAFDSHIRGFPDTKQFELLPYSRIFRGDSQYILEMYEEEKRDIMAAYEEEKLVYGDDSSLVAESIAYIDKEVEQWNNKLLQNVVKEPNPSHTTDNSHSIYYFYETGFNAGCTYVLSPLDMKVLKTTYNDYATLPSSLVAQIENIRYEELTAETSMNRYKYLSHLPLGSEIGFLECDWSNSEFTSTETWEIFKDDLLKRSNNSKRKLRKEERDKKRAMNEEETRTRNFFLHENGEAEIEQGYSTLGFGSLSIVDNRDLPALSDQHVSTESEKEYETTVWGTRIPKNEAVSSQSAIEDDDWEAEEMIRKAKEEMSRQEQAGGGKKKKKKKLVLLSS</sequence>
<dbReference type="InterPro" id="IPR013083">
    <property type="entry name" value="Znf_RING/FYVE/PHD"/>
</dbReference>
<dbReference type="SMART" id="SM00184">
    <property type="entry name" value="RING"/>
    <property type="match status" value="1"/>
</dbReference>
<dbReference type="InterPro" id="IPR001841">
    <property type="entry name" value="Znf_RING"/>
</dbReference>
<feature type="region of interest" description="Disordered" evidence="8">
    <location>
        <begin position="89"/>
        <end position="114"/>
    </location>
</feature>
<dbReference type="PANTHER" id="PTHR12983:SF9">
    <property type="entry name" value="E3 UBIQUITIN-PROTEIN LIGASE RNF10"/>
    <property type="match status" value="1"/>
</dbReference>
<protein>
    <submittedName>
        <fullName evidence="10">Zinc finger, C3HC4 type (RING finger) family protein</fullName>
    </submittedName>
</protein>
<organism evidence="10 11">
    <name type="scientific">Candida albicans</name>
    <name type="common">Yeast</name>
    <dbReference type="NCBI Taxonomy" id="5476"/>
    <lineage>
        <taxon>Eukaryota</taxon>
        <taxon>Fungi</taxon>
        <taxon>Dikarya</taxon>
        <taxon>Ascomycota</taxon>
        <taxon>Saccharomycotina</taxon>
        <taxon>Pichiomycetes</taxon>
        <taxon>Debaryomycetaceae</taxon>
        <taxon>Candida/Lodderomyces clade</taxon>
        <taxon>Candida</taxon>
    </lineage>
</organism>
<proteinExistence type="predicted"/>
<keyword evidence="7" id="KW-0175">Coiled coil</keyword>
<comment type="subcellular location">
    <subcellularLocation>
        <location evidence="1">Cytoplasm</location>
    </subcellularLocation>
</comment>
<feature type="region of interest" description="Disordered" evidence="8">
    <location>
        <begin position="1"/>
        <end position="55"/>
    </location>
</feature>
<dbReference type="PANTHER" id="PTHR12983">
    <property type="entry name" value="RING FINGER 10 FAMILY MEMBER"/>
    <property type="match status" value="1"/>
</dbReference>
<evidence type="ECO:0000313" key="11">
    <source>
        <dbReference type="Proteomes" id="UP000536275"/>
    </source>
</evidence>
<dbReference type="GO" id="GO:0070651">
    <property type="term" value="P:nonfunctional rRNA decay"/>
    <property type="evidence" value="ECO:0007669"/>
    <property type="project" value="EnsemblFungi"/>
</dbReference>
<dbReference type="Proteomes" id="UP000536275">
    <property type="component" value="Unassembled WGS sequence"/>
</dbReference>
<dbReference type="SUPFAM" id="SSF57850">
    <property type="entry name" value="RING/U-box"/>
    <property type="match status" value="1"/>
</dbReference>
<feature type="compositionally biased region" description="Basic residues" evidence="8">
    <location>
        <begin position="30"/>
        <end position="44"/>
    </location>
</feature>
<evidence type="ECO:0000313" key="10">
    <source>
        <dbReference type="EMBL" id="KAF6070068.1"/>
    </source>
</evidence>
<keyword evidence="4 6" id="KW-0863">Zinc-finger</keyword>
<dbReference type="GO" id="GO:0045944">
    <property type="term" value="P:positive regulation of transcription by RNA polymerase II"/>
    <property type="evidence" value="ECO:0007669"/>
    <property type="project" value="TreeGrafter"/>
</dbReference>
<dbReference type="InterPro" id="IPR039739">
    <property type="entry name" value="MAG2/RNF10"/>
</dbReference>
<evidence type="ECO:0000256" key="8">
    <source>
        <dbReference type="SAM" id="MobiDB-lite"/>
    </source>
</evidence>
<keyword evidence="3" id="KW-0479">Metal-binding</keyword>
<evidence type="ECO:0000256" key="5">
    <source>
        <dbReference type="ARBA" id="ARBA00022833"/>
    </source>
</evidence>
<evidence type="ECO:0000256" key="7">
    <source>
        <dbReference type="SAM" id="Coils"/>
    </source>
</evidence>
<dbReference type="PROSITE" id="PS00518">
    <property type="entry name" value="ZF_RING_1"/>
    <property type="match status" value="1"/>
</dbReference>
<evidence type="ECO:0000256" key="2">
    <source>
        <dbReference type="ARBA" id="ARBA00022490"/>
    </source>
</evidence>
<comment type="caution">
    <text evidence="10">The sequence shown here is derived from an EMBL/GenBank/DDBJ whole genome shotgun (WGS) entry which is preliminary data.</text>
</comment>
<dbReference type="AlphaFoldDB" id="A0A8H6C027"/>
<dbReference type="GO" id="GO:0022626">
    <property type="term" value="C:cytosolic ribosome"/>
    <property type="evidence" value="ECO:0007669"/>
    <property type="project" value="EnsemblFungi"/>
</dbReference>